<evidence type="ECO:0000313" key="2">
    <source>
        <dbReference type="Proteomes" id="UP000419144"/>
    </source>
</evidence>
<name>A0A640KCW7_LEITA</name>
<dbReference type="VEuPathDB" id="TriTrypDB:LtaPh_0101551"/>
<organism evidence="1 2">
    <name type="scientific">Leishmania tarentolae</name>
    <name type="common">Sauroleishmania tarentolae</name>
    <dbReference type="NCBI Taxonomy" id="5689"/>
    <lineage>
        <taxon>Eukaryota</taxon>
        <taxon>Discoba</taxon>
        <taxon>Euglenozoa</taxon>
        <taxon>Kinetoplastea</taxon>
        <taxon>Metakinetoplastina</taxon>
        <taxon>Trypanosomatida</taxon>
        <taxon>Trypanosomatidae</taxon>
        <taxon>Leishmaniinae</taxon>
        <taxon>Leishmania</taxon>
        <taxon>lizard Leishmania</taxon>
    </lineage>
</organism>
<accession>A0A640KCW7</accession>
<evidence type="ECO:0000313" key="1">
    <source>
        <dbReference type="EMBL" id="GET85369.1"/>
    </source>
</evidence>
<gene>
    <name evidence="1" type="ORF">LtaPh_0101551</name>
</gene>
<dbReference type="AlphaFoldDB" id="A0A640KCW7"/>
<protein>
    <submittedName>
        <fullName evidence="1">Uncharacterized protein</fullName>
    </submittedName>
</protein>
<sequence length="109" mass="12846">MPVPALELDEGTWVELILQRVRRLTWRGSAQHVCQRQRVLGFALALRSLQQLLRYVVAVDLSNVHVHLLLTLWLHAQHRHLEKLVREAHRQHGDPEKLQFRTRGHAFIM</sequence>
<dbReference type="EMBL" id="BLBS01000001">
    <property type="protein sequence ID" value="GET85369.1"/>
    <property type="molecule type" value="Genomic_DNA"/>
</dbReference>
<proteinExistence type="predicted"/>
<reference evidence="1" key="1">
    <citation type="submission" date="2019-11" db="EMBL/GenBank/DDBJ databases">
        <title>Leishmania tarentolae CDS.</title>
        <authorList>
            <person name="Goto Y."/>
            <person name="Yamagishi J."/>
        </authorList>
    </citation>
    <scope>NUCLEOTIDE SEQUENCE [LARGE SCALE GENOMIC DNA]</scope>
    <source>
        <strain evidence="1">Parrot Tar II</strain>
    </source>
</reference>
<keyword evidence="2" id="KW-1185">Reference proteome</keyword>
<comment type="caution">
    <text evidence="1">The sequence shown here is derived from an EMBL/GenBank/DDBJ whole genome shotgun (WGS) entry which is preliminary data.</text>
</comment>
<dbReference type="Proteomes" id="UP000419144">
    <property type="component" value="Unassembled WGS sequence"/>
</dbReference>